<evidence type="ECO:0000313" key="1">
    <source>
        <dbReference type="EMBL" id="EPS29606.1"/>
    </source>
</evidence>
<sequence length="144" mass="16659">MNLYDGKRKRQRRHVNAAKSRSLKRVLIFHHGAIQMEFHGWDTVSCMNWQQILARTGWKERIAGAVEKEAGSSTASKFNKIFQCWESSETFKSTNPWGSYEVFKSERSSLSMSPRLKFLQNGGLKSLRIPRSPRQESQNLPVSR</sequence>
<keyword evidence="2" id="KW-1185">Reference proteome</keyword>
<dbReference type="AlphaFoldDB" id="S7ZLN7"/>
<evidence type="ECO:0000313" key="2">
    <source>
        <dbReference type="Proteomes" id="UP000019376"/>
    </source>
</evidence>
<gene>
    <name evidence="1" type="ORF">PDE_04556</name>
</gene>
<protein>
    <submittedName>
        <fullName evidence="1">Uncharacterized protein</fullName>
    </submittedName>
</protein>
<name>S7ZLN7_PENO1</name>
<dbReference type="Proteomes" id="UP000019376">
    <property type="component" value="Unassembled WGS sequence"/>
</dbReference>
<proteinExistence type="predicted"/>
<reference evidence="1" key="1">
    <citation type="journal article" date="2013" name="PLoS ONE">
        <title>Genomic and secretomic analyses reveal unique features of the lignocellulolytic enzyme system of Penicillium decumbens.</title>
        <authorList>
            <person name="Liu G."/>
            <person name="Zhang L."/>
            <person name="Wei X."/>
            <person name="Zou G."/>
            <person name="Qin Y."/>
            <person name="Ma L."/>
            <person name="Li J."/>
            <person name="Zheng H."/>
            <person name="Wang S."/>
            <person name="Wang C."/>
            <person name="Xun L."/>
            <person name="Zhao G.-P."/>
            <person name="Zhou Z."/>
            <person name="Qu Y."/>
        </authorList>
    </citation>
    <scope>NUCLEOTIDE SEQUENCE [LARGE SCALE GENOMIC DNA]</scope>
    <source>
        <strain evidence="1">114-2</strain>
    </source>
</reference>
<accession>S7ZLN7</accession>
<organism evidence="1 2">
    <name type="scientific">Penicillium oxalicum (strain 114-2 / CGMCC 5302)</name>
    <name type="common">Penicillium decumbens</name>
    <dbReference type="NCBI Taxonomy" id="933388"/>
    <lineage>
        <taxon>Eukaryota</taxon>
        <taxon>Fungi</taxon>
        <taxon>Dikarya</taxon>
        <taxon>Ascomycota</taxon>
        <taxon>Pezizomycotina</taxon>
        <taxon>Eurotiomycetes</taxon>
        <taxon>Eurotiomycetidae</taxon>
        <taxon>Eurotiales</taxon>
        <taxon>Aspergillaceae</taxon>
        <taxon>Penicillium</taxon>
    </lineage>
</organism>
<dbReference type="EMBL" id="KB644412">
    <property type="protein sequence ID" value="EPS29606.1"/>
    <property type="molecule type" value="Genomic_DNA"/>
</dbReference>
<dbReference type="HOGENOM" id="CLU_1797131_0_0_1"/>